<feature type="region of interest" description="Disordered" evidence="1">
    <location>
        <begin position="1"/>
        <end position="46"/>
    </location>
</feature>
<protein>
    <submittedName>
        <fullName evidence="2">Uncharacterized protein</fullName>
    </submittedName>
</protein>
<evidence type="ECO:0000313" key="3">
    <source>
        <dbReference type="Proteomes" id="UP001231518"/>
    </source>
</evidence>
<comment type="caution">
    <text evidence="2">The sequence shown here is derived from an EMBL/GenBank/DDBJ whole genome shotgun (WGS) entry which is preliminary data.</text>
</comment>
<proteinExistence type="predicted"/>
<evidence type="ECO:0000313" key="2">
    <source>
        <dbReference type="EMBL" id="KAJ8712482.1"/>
    </source>
</evidence>
<name>A0AAD7YF40_MYTSE</name>
<feature type="compositionally biased region" description="Basic and acidic residues" evidence="1">
    <location>
        <begin position="36"/>
        <end position="46"/>
    </location>
</feature>
<dbReference type="Proteomes" id="UP001231518">
    <property type="component" value="Chromosome 17"/>
</dbReference>
<dbReference type="EMBL" id="JARGEI010000021">
    <property type="protein sequence ID" value="KAJ8712482.1"/>
    <property type="molecule type" value="Genomic_DNA"/>
</dbReference>
<organism evidence="2 3">
    <name type="scientific">Mythimna separata</name>
    <name type="common">Oriental armyworm</name>
    <name type="synonym">Pseudaletia separata</name>
    <dbReference type="NCBI Taxonomy" id="271217"/>
    <lineage>
        <taxon>Eukaryota</taxon>
        <taxon>Metazoa</taxon>
        <taxon>Ecdysozoa</taxon>
        <taxon>Arthropoda</taxon>
        <taxon>Hexapoda</taxon>
        <taxon>Insecta</taxon>
        <taxon>Pterygota</taxon>
        <taxon>Neoptera</taxon>
        <taxon>Endopterygota</taxon>
        <taxon>Lepidoptera</taxon>
        <taxon>Glossata</taxon>
        <taxon>Ditrysia</taxon>
        <taxon>Noctuoidea</taxon>
        <taxon>Noctuidae</taxon>
        <taxon>Noctuinae</taxon>
        <taxon>Hadenini</taxon>
        <taxon>Mythimna</taxon>
    </lineage>
</organism>
<sequence>MFNITAQSVVNNHVLESPTKSTDKTPSKTSPKKRNSGHDHSGDTEKVLINKTELDNVVYKNAKTLRTIGLEAILDLHAQMTHIVQSYSTKYDRTKLPHELHATVARYLQHAKK</sequence>
<evidence type="ECO:0000256" key="1">
    <source>
        <dbReference type="SAM" id="MobiDB-lite"/>
    </source>
</evidence>
<feature type="compositionally biased region" description="Polar residues" evidence="1">
    <location>
        <begin position="1"/>
        <end position="11"/>
    </location>
</feature>
<keyword evidence="3" id="KW-1185">Reference proteome</keyword>
<accession>A0AAD7YF40</accession>
<dbReference type="AlphaFoldDB" id="A0AAD7YF40"/>
<reference evidence="2" key="1">
    <citation type="submission" date="2023-03" db="EMBL/GenBank/DDBJ databases">
        <title>Chromosome-level genomes of two armyworms, Mythimna separata and Mythimna loreyi, provide insights into the biosynthesis and reception of sex pheromones.</title>
        <authorList>
            <person name="Zhao H."/>
        </authorList>
    </citation>
    <scope>NUCLEOTIDE SEQUENCE</scope>
    <source>
        <strain evidence="2">BeijingLab</strain>
        <tissue evidence="2">Pupa</tissue>
    </source>
</reference>
<gene>
    <name evidence="2" type="ORF">PYW07_005324</name>
</gene>